<evidence type="ECO:0000313" key="2">
    <source>
        <dbReference type="EMBL" id="MEW9500859.1"/>
    </source>
</evidence>
<dbReference type="InterPro" id="IPR019676">
    <property type="entry name" value="DUF2529"/>
</dbReference>
<sequence>MLKMFTTQLSGLFLRIHGKEEMEIEDAARLLAQAAVGEGTIFIKGYREMNGVVSEALTGEEPLQGMREFVDIDELSGTDRVLLVTRRSTDEEALKLGAKLVEKDIPFVTICGVVKNSEHDLLSMANVCLNTQVVKGMLPHEDGGRFGFPSLIAALYLYHGVKFTLEEMVEEY</sequence>
<reference evidence="2 3" key="1">
    <citation type="journal article" date="1979" name="Int. J. Syst. Evol. Microbiol.">
        <title>Bacillus globisporus subsp. marinus subsp. nov.</title>
        <authorList>
            <person name="Liu H."/>
        </authorList>
    </citation>
    <scope>NUCLEOTIDE SEQUENCE [LARGE SCALE GENOMIC DNA]</scope>
    <source>
        <strain evidence="2 3">DSM 1297</strain>
    </source>
</reference>
<organism evidence="2 3">
    <name type="scientific">Jeotgalibacillus marinus</name>
    <dbReference type="NCBI Taxonomy" id="86667"/>
    <lineage>
        <taxon>Bacteria</taxon>
        <taxon>Bacillati</taxon>
        <taxon>Bacillota</taxon>
        <taxon>Bacilli</taxon>
        <taxon>Bacillales</taxon>
        <taxon>Caryophanaceae</taxon>
        <taxon>Jeotgalibacillus</taxon>
    </lineage>
</organism>
<comment type="caution">
    <text evidence="2">The sequence shown here is derived from an EMBL/GenBank/DDBJ whole genome shotgun (WGS) entry which is preliminary data.</text>
</comment>
<dbReference type="Proteomes" id="UP001556040">
    <property type="component" value="Unassembled WGS sequence"/>
</dbReference>
<feature type="domain" description="DUF2529" evidence="1">
    <location>
        <begin position="1"/>
        <end position="168"/>
    </location>
</feature>
<gene>
    <name evidence="2" type="ORF">AB1471_03470</name>
</gene>
<dbReference type="EMBL" id="JBFMIA010000002">
    <property type="protein sequence ID" value="MEW9500859.1"/>
    <property type="molecule type" value="Genomic_DNA"/>
</dbReference>
<protein>
    <submittedName>
        <fullName evidence="2">DUF2529 family protein</fullName>
    </submittedName>
</protein>
<accession>A0ABV3Q0P7</accession>
<evidence type="ECO:0000313" key="3">
    <source>
        <dbReference type="Proteomes" id="UP001556040"/>
    </source>
</evidence>
<dbReference type="Gene3D" id="3.40.50.10490">
    <property type="entry name" value="Glucose-6-phosphate isomerase like protein, domain 1"/>
    <property type="match status" value="1"/>
</dbReference>
<dbReference type="Pfam" id="PF10740">
    <property type="entry name" value="DUF2529"/>
    <property type="match status" value="1"/>
</dbReference>
<dbReference type="RefSeq" id="WP_367778207.1">
    <property type="nucleotide sequence ID" value="NZ_JBFMIA010000002.1"/>
</dbReference>
<proteinExistence type="predicted"/>
<keyword evidence="3" id="KW-1185">Reference proteome</keyword>
<evidence type="ECO:0000259" key="1">
    <source>
        <dbReference type="Pfam" id="PF10740"/>
    </source>
</evidence>
<name>A0ABV3Q0P7_9BACL</name>